<dbReference type="InterPro" id="IPR027417">
    <property type="entry name" value="P-loop_NTPase"/>
</dbReference>
<keyword evidence="3" id="KW-1003">Cell membrane</keyword>
<keyword evidence="15" id="KW-1185">Reference proteome</keyword>
<dbReference type="PROSITE" id="PS00211">
    <property type="entry name" value="ABC_TRANSPORTER_1"/>
    <property type="match status" value="1"/>
</dbReference>
<accession>A0A402DN64</accession>
<evidence type="ECO:0000256" key="9">
    <source>
        <dbReference type="ARBA" id="ARBA00023136"/>
    </source>
</evidence>
<dbReference type="GO" id="GO:0005886">
    <property type="term" value="C:plasma membrane"/>
    <property type="evidence" value="ECO:0007669"/>
    <property type="project" value="UniProtKB-SubCell"/>
</dbReference>
<dbReference type="PROSITE" id="PS50929">
    <property type="entry name" value="ABC_TM1F"/>
    <property type="match status" value="1"/>
</dbReference>
<comment type="similarity">
    <text evidence="10">Belongs to the ABC transporter superfamily. Siderophore-Fe(3+) uptake transporter (SIUT) (TC 3.A.1.21) family.</text>
</comment>
<dbReference type="InterPro" id="IPR011527">
    <property type="entry name" value="ABC1_TM_dom"/>
</dbReference>
<dbReference type="OrthoDB" id="9806127at2"/>
<dbReference type="InterPro" id="IPR003593">
    <property type="entry name" value="AAA+_ATPase"/>
</dbReference>
<evidence type="ECO:0000256" key="2">
    <source>
        <dbReference type="ARBA" id="ARBA00022448"/>
    </source>
</evidence>
<dbReference type="Proteomes" id="UP000289954">
    <property type="component" value="Unassembled WGS sequence"/>
</dbReference>
<dbReference type="FunFam" id="3.40.50.300:FF:000221">
    <property type="entry name" value="Multidrug ABC transporter ATP-binding protein"/>
    <property type="match status" value="1"/>
</dbReference>
<sequence length="588" mass="63501">MSVACRGAAVEVDGQHPLRSVLRLLRAHRRRVLGAVLIFPVKDSPQWLMPVVTAHVIDVVVDGGPPRELGIWAAIAFVALLQNYPTHVLYTKLFMGAVRQIGADLRNALTARLQSLSIGFHSRTSSSLVQTKVVRDVENIELALQQVTHPVLAQTTVVTGAIVMTALSVPQFLPVYALTIPLAVALRWALARRSRQRNEDFRRNVEQFATRVGEMATLLPITRAHGLEATAQARIAEGAEGVRTSGYELDMLNGRFQSLSWVVLQLLSVGCLVTGAWASVSGRVAITPGEVVQLSAYFGLITGGVTQVLMVLPVGHKGLESVRSVAEVLTEPDLEENAGKDVVRSVGGALRFDHVDFRYPDAAEPAVTGIDLDVRPGETIAFVGHSGSGKSTMLNLALGFLRPTGGRILLDGVDAATLDLRTYRAHVSVVPQDSVLFEGSIRENVTYGMTDVPDARVRQALVDANAAEIVDALPDGWHTVVGERGARLSGGQRQRIAIARALVRDPRVLLLDEATSALDSESEALVRDALARLMAGRTTLVVAHRLSTIRNADRIVVLDHGRVVEVGSHDELLDAGGRYARLEHAQRT</sequence>
<protein>
    <submittedName>
        <fullName evidence="14">ABC transporter ATP-binding protein</fullName>
    </submittedName>
</protein>
<keyword evidence="2" id="KW-0813">Transport</keyword>
<dbReference type="CDD" id="cd07346">
    <property type="entry name" value="ABC_6TM_exporters"/>
    <property type="match status" value="1"/>
</dbReference>
<evidence type="ECO:0000259" key="13">
    <source>
        <dbReference type="PROSITE" id="PS50929"/>
    </source>
</evidence>
<feature type="transmembrane region" description="Helical" evidence="11">
    <location>
        <begin position="172"/>
        <end position="190"/>
    </location>
</feature>
<feature type="domain" description="ABC transporter" evidence="12">
    <location>
        <begin position="350"/>
        <end position="585"/>
    </location>
</feature>
<evidence type="ECO:0000259" key="12">
    <source>
        <dbReference type="PROSITE" id="PS50893"/>
    </source>
</evidence>
<dbReference type="PANTHER" id="PTHR24221:SF654">
    <property type="entry name" value="ATP-BINDING CASSETTE SUB-FAMILY B MEMBER 6"/>
    <property type="match status" value="1"/>
</dbReference>
<dbReference type="InterPro" id="IPR017871">
    <property type="entry name" value="ABC_transporter-like_CS"/>
</dbReference>
<dbReference type="Pfam" id="PF00664">
    <property type="entry name" value="ABC_membrane"/>
    <property type="match status" value="1"/>
</dbReference>
<keyword evidence="9 11" id="KW-0472">Membrane</keyword>
<comment type="caution">
    <text evidence="14">The sequence shown here is derived from an EMBL/GenBank/DDBJ whole genome shotgun (WGS) entry which is preliminary data.</text>
</comment>
<feature type="transmembrane region" description="Helical" evidence="11">
    <location>
        <begin position="259"/>
        <end position="280"/>
    </location>
</feature>
<dbReference type="Pfam" id="PF00005">
    <property type="entry name" value="ABC_tran"/>
    <property type="match status" value="1"/>
</dbReference>
<evidence type="ECO:0000256" key="5">
    <source>
        <dbReference type="ARBA" id="ARBA00022692"/>
    </source>
</evidence>
<dbReference type="InterPro" id="IPR039421">
    <property type="entry name" value="Type_1_exporter"/>
</dbReference>
<dbReference type="GO" id="GO:0140359">
    <property type="term" value="F:ABC-type transporter activity"/>
    <property type="evidence" value="ECO:0007669"/>
    <property type="project" value="InterPro"/>
</dbReference>
<gene>
    <name evidence="14" type="ORF">CBZ_05940</name>
</gene>
<dbReference type="Gene3D" id="1.20.1560.10">
    <property type="entry name" value="ABC transporter type 1, transmembrane domain"/>
    <property type="match status" value="1"/>
</dbReference>
<dbReference type="PROSITE" id="PS50893">
    <property type="entry name" value="ABC_TRANSPORTER_2"/>
    <property type="match status" value="1"/>
</dbReference>
<evidence type="ECO:0000256" key="7">
    <source>
        <dbReference type="ARBA" id="ARBA00022840"/>
    </source>
</evidence>
<keyword evidence="5 11" id="KW-0812">Transmembrane</keyword>
<evidence type="ECO:0000256" key="4">
    <source>
        <dbReference type="ARBA" id="ARBA00022519"/>
    </source>
</evidence>
<dbReference type="AlphaFoldDB" id="A0A402DN64"/>
<dbReference type="RefSeq" id="WP_130780142.1">
    <property type="nucleotide sequence ID" value="NZ_BIMR01000030.1"/>
</dbReference>
<dbReference type="GO" id="GO:0016887">
    <property type="term" value="F:ATP hydrolysis activity"/>
    <property type="evidence" value="ECO:0007669"/>
    <property type="project" value="InterPro"/>
</dbReference>
<proteinExistence type="inferred from homology"/>
<evidence type="ECO:0000256" key="3">
    <source>
        <dbReference type="ARBA" id="ARBA00022475"/>
    </source>
</evidence>
<evidence type="ECO:0000256" key="6">
    <source>
        <dbReference type="ARBA" id="ARBA00022741"/>
    </source>
</evidence>
<evidence type="ECO:0000256" key="1">
    <source>
        <dbReference type="ARBA" id="ARBA00004429"/>
    </source>
</evidence>
<dbReference type="GO" id="GO:0005524">
    <property type="term" value="F:ATP binding"/>
    <property type="evidence" value="ECO:0007669"/>
    <property type="project" value="UniProtKB-KW"/>
</dbReference>
<keyword evidence="6" id="KW-0547">Nucleotide-binding</keyword>
<feature type="transmembrane region" description="Helical" evidence="11">
    <location>
        <begin position="292"/>
        <end position="314"/>
    </location>
</feature>
<keyword evidence="8 11" id="KW-1133">Transmembrane helix</keyword>
<evidence type="ECO:0000256" key="10">
    <source>
        <dbReference type="ARBA" id="ARBA00023455"/>
    </source>
</evidence>
<dbReference type="SUPFAM" id="SSF52540">
    <property type="entry name" value="P-loop containing nucleoside triphosphate hydrolases"/>
    <property type="match status" value="1"/>
</dbReference>
<dbReference type="InterPro" id="IPR003439">
    <property type="entry name" value="ABC_transporter-like_ATP-bd"/>
</dbReference>
<feature type="domain" description="ABC transmembrane type-1" evidence="13">
    <location>
        <begin position="48"/>
        <end position="317"/>
    </location>
</feature>
<dbReference type="SUPFAM" id="SSF90123">
    <property type="entry name" value="ABC transporter transmembrane region"/>
    <property type="match status" value="1"/>
</dbReference>
<dbReference type="InterPro" id="IPR036640">
    <property type="entry name" value="ABC1_TM_sf"/>
</dbReference>
<reference evidence="14 15" key="1">
    <citation type="submission" date="2019-01" db="EMBL/GenBank/DDBJ databases">
        <title>Draft genome sequence of Cellulomonas takizawaensis strain TKZ-21.</title>
        <authorList>
            <person name="Yamamura H."/>
            <person name="Hayashi T."/>
            <person name="Hamada M."/>
            <person name="Serisawa Y."/>
            <person name="Matsuyama K."/>
            <person name="Nakagawa Y."/>
            <person name="Otoguro M."/>
            <person name="Yanagida F."/>
            <person name="Hayakawa M."/>
        </authorList>
    </citation>
    <scope>NUCLEOTIDE SEQUENCE [LARGE SCALE GENOMIC DNA]</scope>
    <source>
        <strain evidence="14 15">NBRC12680</strain>
    </source>
</reference>
<dbReference type="EMBL" id="BIMR01000030">
    <property type="protein sequence ID" value="GCE75538.1"/>
    <property type="molecule type" value="Genomic_DNA"/>
</dbReference>
<organism evidence="14 15">
    <name type="scientific">Cellulomonas biazotea</name>
    <dbReference type="NCBI Taxonomy" id="1709"/>
    <lineage>
        <taxon>Bacteria</taxon>
        <taxon>Bacillati</taxon>
        <taxon>Actinomycetota</taxon>
        <taxon>Actinomycetes</taxon>
        <taxon>Micrococcales</taxon>
        <taxon>Cellulomonadaceae</taxon>
        <taxon>Cellulomonas</taxon>
    </lineage>
</organism>
<keyword evidence="4" id="KW-0997">Cell inner membrane</keyword>
<dbReference type="PANTHER" id="PTHR24221">
    <property type="entry name" value="ATP-BINDING CASSETTE SUB-FAMILY B"/>
    <property type="match status" value="1"/>
</dbReference>
<dbReference type="GO" id="GO:0034040">
    <property type="term" value="F:ATPase-coupled lipid transmembrane transporter activity"/>
    <property type="evidence" value="ECO:0007669"/>
    <property type="project" value="TreeGrafter"/>
</dbReference>
<evidence type="ECO:0000313" key="14">
    <source>
        <dbReference type="EMBL" id="GCE75538.1"/>
    </source>
</evidence>
<name>A0A402DN64_9CELL</name>
<dbReference type="Gene3D" id="3.40.50.300">
    <property type="entry name" value="P-loop containing nucleotide triphosphate hydrolases"/>
    <property type="match status" value="1"/>
</dbReference>
<evidence type="ECO:0000313" key="15">
    <source>
        <dbReference type="Proteomes" id="UP000289954"/>
    </source>
</evidence>
<keyword evidence="7 14" id="KW-0067">ATP-binding</keyword>
<evidence type="ECO:0000256" key="11">
    <source>
        <dbReference type="SAM" id="Phobius"/>
    </source>
</evidence>
<evidence type="ECO:0000256" key="8">
    <source>
        <dbReference type="ARBA" id="ARBA00022989"/>
    </source>
</evidence>
<comment type="subcellular location">
    <subcellularLocation>
        <location evidence="1">Cell inner membrane</location>
        <topology evidence="1">Multi-pass membrane protein</topology>
    </subcellularLocation>
</comment>
<dbReference type="SMART" id="SM00382">
    <property type="entry name" value="AAA"/>
    <property type="match status" value="1"/>
</dbReference>